<accession>A0A9W8XF18</accession>
<feature type="compositionally biased region" description="Basic and acidic residues" evidence="1">
    <location>
        <begin position="72"/>
        <end position="92"/>
    </location>
</feature>
<feature type="compositionally biased region" description="Basic residues" evidence="1">
    <location>
        <begin position="57"/>
        <end position="71"/>
    </location>
</feature>
<gene>
    <name evidence="3" type="ORF">N0V89_008064</name>
</gene>
<dbReference type="AlphaFoldDB" id="A0A9W8XF18"/>
<feature type="signal peptide" evidence="2">
    <location>
        <begin position="1"/>
        <end position="17"/>
    </location>
</feature>
<feature type="region of interest" description="Disordered" evidence="1">
    <location>
        <begin position="38"/>
        <end position="166"/>
    </location>
</feature>
<sequence>MRVSIITLAALMTAAYALPSLAPNVDSLAIREEAMGDNAASANVDATDAHKKPEDKKKHHHHHGAHKHHDKPKHDGKKDHKDDKKDEKKDTHYLAARTAEPEDAHMPKDGKDDKDGKKKEHHHHHHHKGKKHGKDGKKDGKMDGKKDEGKMDKGKKADDKDDKSWN</sequence>
<dbReference type="EMBL" id="JAPEUX010000006">
    <property type="protein sequence ID" value="KAJ4349449.1"/>
    <property type="molecule type" value="Genomic_DNA"/>
</dbReference>
<keyword evidence="2" id="KW-0732">Signal</keyword>
<dbReference type="RefSeq" id="XP_056068379.1">
    <property type="nucleotide sequence ID" value="XM_056216823.1"/>
</dbReference>
<organism evidence="3 4">
    <name type="scientific">Didymosphaeria variabile</name>
    <dbReference type="NCBI Taxonomy" id="1932322"/>
    <lineage>
        <taxon>Eukaryota</taxon>
        <taxon>Fungi</taxon>
        <taxon>Dikarya</taxon>
        <taxon>Ascomycota</taxon>
        <taxon>Pezizomycotina</taxon>
        <taxon>Dothideomycetes</taxon>
        <taxon>Pleosporomycetidae</taxon>
        <taxon>Pleosporales</taxon>
        <taxon>Massarineae</taxon>
        <taxon>Didymosphaeriaceae</taxon>
        <taxon>Didymosphaeria</taxon>
    </lineage>
</organism>
<dbReference type="Proteomes" id="UP001140513">
    <property type="component" value="Unassembled WGS sequence"/>
</dbReference>
<evidence type="ECO:0000313" key="3">
    <source>
        <dbReference type="EMBL" id="KAJ4349449.1"/>
    </source>
</evidence>
<feature type="compositionally biased region" description="Basic and acidic residues" evidence="1">
    <location>
        <begin position="47"/>
        <end position="56"/>
    </location>
</feature>
<keyword evidence="4" id="KW-1185">Reference proteome</keyword>
<feature type="compositionally biased region" description="Basic and acidic residues" evidence="1">
    <location>
        <begin position="99"/>
        <end position="118"/>
    </location>
</feature>
<comment type="caution">
    <text evidence="3">The sequence shown here is derived from an EMBL/GenBank/DDBJ whole genome shotgun (WGS) entry which is preliminary data.</text>
</comment>
<feature type="compositionally biased region" description="Basic and acidic residues" evidence="1">
    <location>
        <begin position="136"/>
        <end position="166"/>
    </location>
</feature>
<proteinExistence type="predicted"/>
<reference evidence="3" key="1">
    <citation type="submission" date="2022-10" db="EMBL/GenBank/DDBJ databases">
        <title>Tapping the CABI collections for fungal endophytes: first genome assemblies for Collariella, Neodidymelliopsis, Ascochyta clinopodiicola, Didymella pomorum, Didymosphaeria variabile, Neocosmospora piperis and Neocucurbitaria cava.</title>
        <authorList>
            <person name="Hill R."/>
        </authorList>
    </citation>
    <scope>NUCLEOTIDE SEQUENCE</scope>
    <source>
        <strain evidence="3">IMI 356815</strain>
    </source>
</reference>
<dbReference type="GeneID" id="80911594"/>
<evidence type="ECO:0000256" key="2">
    <source>
        <dbReference type="SAM" id="SignalP"/>
    </source>
</evidence>
<feature type="chain" id="PRO_5040921247" evidence="2">
    <location>
        <begin position="18"/>
        <end position="166"/>
    </location>
</feature>
<evidence type="ECO:0000256" key="1">
    <source>
        <dbReference type="SAM" id="MobiDB-lite"/>
    </source>
</evidence>
<protein>
    <submittedName>
        <fullName evidence="3">Uncharacterized protein</fullName>
    </submittedName>
</protein>
<evidence type="ECO:0000313" key="4">
    <source>
        <dbReference type="Proteomes" id="UP001140513"/>
    </source>
</evidence>
<feature type="compositionally biased region" description="Basic residues" evidence="1">
    <location>
        <begin position="119"/>
        <end position="135"/>
    </location>
</feature>
<name>A0A9W8XF18_9PLEO</name>